<organism evidence="2 3">
    <name type="scientific">Galerina marginata (strain CBS 339.88)</name>
    <dbReference type="NCBI Taxonomy" id="685588"/>
    <lineage>
        <taxon>Eukaryota</taxon>
        <taxon>Fungi</taxon>
        <taxon>Dikarya</taxon>
        <taxon>Basidiomycota</taxon>
        <taxon>Agaricomycotina</taxon>
        <taxon>Agaricomycetes</taxon>
        <taxon>Agaricomycetidae</taxon>
        <taxon>Agaricales</taxon>
        <taxon>Agaricineae</taxon>
        <taxon>Strophariaceae</taxon>
        <taxon>Galerina</taxon>
    </lineage>
</organism>
<feature type="compositionally biased region" description="Low complexity" evidence="1">
    <location>
        <begin position="114"/>
        <end position="135"/>
    </location>
</feature>
<dbReference type="AlphaFoldDB" id="A0A067TJD4"/>
<feature type="compositionally biased region" description="Polar residues" evidence="1">
    <location>
        <begin position="166"/>
        <end position="183"/>
    </location>
</feature>
<reference evidence="3" key="1">
    <citation type="journal article" date="2014" name="Proc. Natl. Acad. Sci. U.S.A.">
        <title>Extensive sampling of basidiomycete genomes demonstrates inadequacy of the white-rot/brown-rot paradigm for wood decay fungi.</title>
        <authorList>
            <person name="Riley R."/>
            <person name="Salamov A.A."/>
            <person name="Brown D.W."/>
            <person name="Nagy L.G."/>
            <person name="Floudas D."/>
            <person name="Held B.W."/>
            <person name="Levasseur A."/>
            <person name="Lombard V."/>
            <person name="Morin E."/>
            <person name="Otillar R."/>
            <person name="Lindquist E.A."/>
            <person name="Sun H."/>
            <person name="LaButti K.M."/>
            <person name="Schmutz J."/>
            <person name="Jabbour D."/>
            <person name="Luo H."/>
            <person name="Baker S.E."/>
            <person name="Pisabarro A.G."/>
            <person name="Walton J.D."/>
            <person name="Blanchette R.A."/>
            <person name="Henrissat B."/>
            <person name="Martin F."/>
            <person name="Cullen D."/>
            <person name="Hibbett D.S."/>
            <person name="Grigoriev I.V."/>
        </authorList>
    </citation>
    <scope>NUCLEOTIDE SEQUENCE [LARGE SCALE GENOMIC DNA]</scope>
    <source>
        <strain evidence="3">CBS 339.88</strain>
    </source>
</reference>
<gene>
    <name evidence="2" type="ORF">GALMADRAFT_152202</name>
</gene>
<dbReference type="HOGENOM" id="CLU_900303_0_0_1"/>
<sequence>MHCEAYRVINKGSRKTIYILRRETPTSALYCPSCQFSCQSFETLLRHLARELGVKLGTSSKPFPKVSPSPRPNSKALKAEVKDEIKNDLKNEISLFTPQPPDFETQGDDDNIDSSYVSPSRSPSASAAVAIIAPSRRSKRVSAMGTTTAPPALQSGINDDAVHVARTSSRQKSTQGAPRNTKSSQQKRARPPAAAAVPPPKRRRVQVSRPQSPARNQENVRVSSPARKTEAMERVQRLETALSDRCIVALIDLFQADVSAADAYLALTREGVRKVWVEDRIRHLLEEEGELEEEL</sequence>
<protein>
    <submittedName>
        <fullName evidence="2">Uncharacterized protein</fullName>
    </submittedName>
</protein>
<dbReference type="EMBL" id="KL142369">
    <property type="protein sequence ID" value="KDR83281.1"/>
    <property type="molecule type" value="Genomic_DNA"/>
</dbReference>
<dbReference type="OrthoDB" id="3050089at2759"/>
<keyword evidence="3" id="KW-1185">Reference proteome</keyword>
<proteinExistence type="predicted"/>
<name>A0A067TJD4_GALM3</name>
<evidence type="ECO:0000313" key="3">
    <source>
        <dbReference type="Proteomes" id="UP000027222"/>
    </source>
</evidence>
<dbReference type="Proteomes" id="UP000027222">
    <property type="component" value="Unassembled WGS sequence"/>
</dbReference>
<evidence type="ECO:0000313" key="2">
    <source>
        <dbReference type="EMBL" id="KDR83281.1"/>
    </source>
</evidence>
<feature type="region of interest" description="Disordered" evidence="1">
    <location>
        <begin position="91"/>
        <end position="231"/>
    </location>
</feature>
<accession>A0A067TJD4</accession>
<evidence type="ECO:0000256" key="1">
    <source>
        <dbReference type="SAM" id="MobiDB-lite"/>
    </source>
</evidence>